<reference evidence="3" key="1">
    <citation type="submission" date="2022-01" db="EMBL/GenBank/DDBJ databases">
        <authorList>
            <person name="King R."/>
        </authorList>
    </citation>
    <scope>NUCLEOTIDE SEQUENCE</scope>
</reference>
<feature type="transmembrane region" description="Helical" evidence="2">
    <location>
        <begin position="38"/>
        <end position="60"/>
    </location>
</feature>
<evidence type="ECO:0000313" key="4">
    <source>
        <dbReference type="Proteomes" id="UP001153737"/>
    </source>
</evidence>
<dbReference type="PANTHER" id="PTHR34929:SF1">
    <property type="entry name" value="INAF MOTIF CONTAINING 2"/>
    <property type="match status" value="1"/>
</dbReference>
<evidence type="ECO:0000256" key="2">
    <source>
        <dbReference type="SAM" id="Phobius"/>
    </source>
</evidence>
<gene>
    <name evidence="3" type="ORF">PHAECO_LOCUS132</name>
</gene>
<dbReference type="Proteomes" id="UP001153737">
    <property type="component" value="Chromosome 1"/>
</dbReference>
<dbReference type="OrthoDB" id="8113027at2759"/>
<protein>
    <submittedName>
        <fullName evidence="3">Uncharacterized protein</fullName>
    </submittedName>
</protein>
<keyword evidence="4" id="KW-1185">Reference proteome</keyword>
<reference evidence="3" key="2">
    <citation type="submission" date="2022-10" db="EMBL/GenBank/DDBJ databases">
        <authorList>
            <consortium name="ENA_rothamsted_submissions"/>
            <consortium name="culmorum"/>
            <person name="King R."/>
        </authorList>
    </citation>
    <scope>NUCLEOTIDE SEQUENCE</scope>
</reference>
<dbReference type="PANTHER" id="PTHR34929">
    <property type="entry name" value="ZGC:153157"/>
    <property type="match status" value="1"/>
</dbReference>
<evidence type="ECO:0000256" key="1">
    <source>
        <dbReference type="SAM" id="MobiDB-lite"/>
    </source>
</evidence>
<feature type="region of interest" description="Disordered" evidence="1">
    <location>
        <begin position="1"/>
        <end position="23"/>
    </location>
</feature>
<evidence type="ECO:0000313" key="3">
    <source>
        <dbReference type="EMBL" id="CAH1117040.1"/>
    </source>
</evidence>
<keyword evidence="2" id="KW-1133">Transmembrane helix</keyword>
<sequence length="235" mass="26750">MSSQEDINPDSSPDSPGFNKDAAFEAKPKPKAIRVLTVLAYVLSVSMAAIMLSIYYIFMWDGRPHIGARRGGPEAGHESFSIPIQFTESVKSVENFTEPHHYMPNLNYFTRRNSSAKIEKWKANEKPVERTDGIFISSSSPSFFTHSVENNSIDSVENHSTDENNTYYHETTEMQQQLEDGDSEALKILPAYETATETSSTENTTWPRDYETLEDFSGASPFMKKLMDHRYEEDY</sequence>
<dbReference type="InterPro" id="IPR029162">
    <property type="entry name" value="InaF-motif"/>
</dbReference>
<organism evidence="3 4">
    <name type="scientific">Phaedon cochleariae</name>
    <name type="common">Mustard beetle</name>
    <dbReference type="NCBI Taxonomy" id="80249"/>
    <lineage>
        <taxon>Eukaryota</taxon>
        <taxon>Metazoa</taxon>
        <taxon>Ecdysozoa</taxon>
        <taxon>Arthropoda</taxon>
        <taxon>Hexapoda</taxon>
        <taxon>Insecta</taxon>
        <taxon>Pterygota</taxon>
        <taxon>Neoptera</taxon>
        <taxon>Endopterygota</taxon>
        <taxon>Coleoptera</taxon>
        <taxon>Polyphaga</taxon>
        <taxon>Cucujiformia</taxon>
        <taxon>Chrysomeloidea</taxon>
        <taxon>Chrysomelidae</taxon>
        <taxon>Chrysomelinae</taxon>
        <taxon>Chrysomelini</taxon>
        <taxon>Phaedon</taxon>
    </lineage>
</organism>
<dbReference type="AlphaFoldDB" id="A0A9P0DDT6"/>
<keyword evidence="2" id="KW-0472">Membrane</keyword>
<name>A0A9P0DDT6_PHACE</name>
<feature type="compositionally biased region" description="Polar residues" evidence="1">
    <location>
        <begin position="1"/>
        <end position="14"/>
    </location>
</feature>
<keyword evidence="2" id="KW-0812">Transmembrane</keyword>
<accession>A0A9P0DDT6</accession>
<dbReference type="EMBL" id="OU896707">
    <property type="protein sequence ID" value="CAH1117040.1"/>
    <property type="molecule type" value="Genomic_DNA"/>
</dbReference>
<proteinExistence type="predicted"/>
<dbReference type="Pfam" id="PF15018">
    <property type="entry name" value="InaF-motif"/>
    <property type="match status" value="1"/>
</dbReference>